<proteinExistence type="predicted"/>
<evidence type="ECO:0000313" key="1">
    <source>
        <dbReference type="EMBL" id="XBH04678.1"/>
    </source>
</evidence>
<organism evidence="1">
    <name type="scientific">Singulisphaera sp. Ch08</name>
    <dbReference type="NCBI Taxonomy" id="3120278"/>
    <lineage>
        <taxon>Bacteria</taxon>
        <taxon>Pseudomonadati</taxon>
        <taxon>Planctomycetota</taxon>
        <taxon>Planctomycetia</taxon>
        <taxon>Isosphaerales</taxon>
        <taxon>Isosphaeraceae</taxon>
        <taxon>Singulisphaera</taxon>
    </lineage>
</organism>
<name>A0AAU7CI42_9BACT</name>
<dbReference type="RefSeq" id="WP_406697469.1">
    <property type="nucleotide sequence ID" value="NZ_CP155447.1"/>
</dbReference>
<dbReference type="EMBL" id="CP155447">
    <property type="protein sequence ID" value="XBH04678.1"/>
    <property type="molecule type" value="Genomic_DNA"/>
</dbReference>
<dbReference type="AlphaFoldDB" id="A0AAU7CI42"/>
<reference evidence="1" key="1">
    <citation type="submission" date="2024-05" db="EMBL/GenBank/DDBJ databases">
        <title>Planctomycetes of the genus Singulisphaera possess chitinolytic capabilities.</title>
        <authorList>
            <person name="Ivanova A."/>
        </authorList>
    </citation>
    <scope>NUCLEOTIDE SEQUENCE</scope>
    <source>
        <strain evidence="1">Ch08T</strain>
    </source>
</reference>
<accession>A0AAU7CI42</accession>
<protein>
    <submittedName>
        <fullName evidence="1">Uncharacterized protein</fullName>
    </submittedName>
</protein>
<gene>
    <name evidence="1" type="ORF">V5E97_01295</name>
</gene>
<sequence>MVLLTFMKYALTQLGACSSVEDDLTDESPADAVELSPYDASEEVLTWFSLSLDRRAPDQADDDELARLSLTTSESEVAAHADFERWM</sequence>